<dbReference type="AlphaFoldDB" id="A0A8T2L001"/>
<feature type="transmembrane region" description="Helical" evidence="6">
    <location>
        <begin position="111"/>
        <end position="137"/>
    </location>
</feature>
<evidence type="ECO:0000256" key="6">
    <source>
        <dbReference type="RuleBase" id="RU004914"/>
    </source>
</evidence>
<sequence length="619" mass="67786">MMDGSRARAEAPSTEPSAKLFCCGCVRRYLPLVYREEIYHILRMTGPLVAFRILNYLLPFVITMFCGRLGNSVLAGYGMASATISITTAATGGGLALACDTLVSQTFGSKNLLHVGVILQRGVLILLLFCLPCWALLINTQPLLLLLGQDPEVARCSLFHSKLCFSTAQASFLHQLQVAYLQNQGVILPQVYTAIAANIANVLTNYILITWLDFGVYGSAVANAVAEIYICVFLYAYIRWKRLHSETWGGWSLESLQDWGAYMKLAIPSTMMLCFEWWIYEIGGFLAGMLSEMDLAAQHAVLMLATTNYMFNLGMQGATCVRVGNALGAGDTTAAVLTCKVSLTLTALLAVVQGAVLAGLKPVIGFLFTDDRVIVQMVSDILTVYCFLEFFDGLVCVCMGILLGSGQQKIAAVANLIGYYCIGLPLGISLMFAAKLEVVGFWLGLLICVCIQSTFFIVVIFRLNWERVTKEAIERSGKSNLNRRQLDFEGDPSQSVVPANYTSQNSENQNLYGHQAVIPHNPNENSDASLDRERLRETCNREQSKVRLSTSQLIIRRGLTTLAAVLILATGTSLHLTLPLPEVSKVTEANDTLNLNSTLQYATPSLQTSGVNQSEINYL</sequence>
<dbReference type="Pfam" id="PF01554">
    <property type="entry name" value="MatE"/>
    <property type="match status" value="2"/>
</dbReference>
<feature type="transmembrane region" description="Helical" evidence="6">
    <location>
        <begin position="214"/>
        <end position="238"/>
    </location>
</feature>
<feature type="transmembrane region" description="Helical" evidence="6">
    <location>
        <begin position="439"/>
        <end position="461"/>
    </location>
</feature>
<gene>
    <name evidence="7" type="primary">SLC47A1</name>
    <name evidence="7" type="ORF">AMEX_G21589</name>
</gene>
<evidence type="ECO:0000313" key="7">
    <source>
        <dbReference type="EMBL" id="KAG9265218.1"/>
    </source>
</evidence>
<dbReference type="Proteomes" id="UP000752171">
    <property type="component" value="Unassembled WGS sequence"/>
</dbReference>
<dbReference type="GO" id="GO:0016020">
    <property type="term" value="C:membrane"/>
    <property type="evidence" value="ECO:0007669"/>
    <property type="project" value="UniProtKB-SubCell"/>
</dbReference>
<dbReference type="PANTHER" id="PTHR11206">
    <property type="entry name" value="MULTIDRUG RESISTANCE PROTEIN"/>
    <property type="match status" value="1"/>
</dbReference>
<dbReference type="EMBL" id="JAICCE010000018">
    <property type="protein sequence ID" value="KAG9265218.1"/>
    <property type="molecule type" value="Genomic_DNA"/>
</dbReference>
<evidence type="ECO:0000256" key="1">
    <source>
        <dbReference type="ARBA" id="ARBA00004141"/>
    </source>
</evidence>
<keyword evidence="4 6" id="KW-1133">Transmembrane helix</keyword>
<comment type="caution">
    <text evidence="7">The sequence shown here is derived from an EMBL/GenBank/DDBJ whole genome shotgun (WGS) entry which is preliminary data.</text>
</comment>
<dbReference type="GO" id="GO:0042910">
    <property type="term" value="F:xenobiotic transmembrane transporter activity"/>
    <property type="evidence" value="ECO:0007669"/>
    <property type="project" value="InterPro"/>
</dbReference>
<dbReference type="NCBIfam" id="TIGR00797">
    <property type="entry name" value="matE"/>
    <property type="match status" value="1"/>
</dbReference>
<feature type="transmembrane region" description="Helical" evidence="6">
    <location>
        <begin position="259"/>
        <end position="279"/>
    </location>
</feature>
<evidence type="ECO:0000256" key="5">
    <source>
        <dbReference type="ARBA" id="ARBA00023136"/>
    </source>
</evidence>
<dbReference type="GO" id="GO:1990961">
    <property type="term" value="P:xenobiotic detoxification by transmembrane export across the plasma membrane"/>
    <property type="evidence" value="ECO:0007669"/>
    <property type="project" value="InterPro"/>
</dbReference>
<evidence type="ECO:0000256" key="2">
    <source>
        <dbReference type="ARBA" id="ARBA00010199"/>
    </source>
</evidence>
<dbReference type="CDD" id="cd13132">
    <property type="entry name" value="MATE_eukaryotic"/>
    <property type="match status" value="1"/>
</dbReference>
<dbReference type="InterPro" id="IPR045069">
    <property type="entry name" value="MATE_euk"/>
</dbReference>
<protein>
    <recommendedName>
        <fullName evidence="6">Multidrug and toxin extrusion protein</fullName>
    </recommendedName>
</protein>
<name>A0A8T2L001_ASTMX</name>
<feature type="transmembrane region" description="Helical" evidence="6">
    <location>
        <begin position="554"/>
        <end position="576"/>
    </location>
</feature>
<feature type="transmembrane region" description="Helical" evidence="6">
    <location>
        <begin position="347"/>
        <end position="369"/>
    </location>
</feature>
<dbReference type="OrthoDB" id="2126698at2759"/>
<keyword evidence="5 6" id="KW-0472">Membrane</keyword>
<evidence type="ECO:0000256" key="4">
    <source>
        <dbReference type="ARBA" id="ARBA00022989"/>
    </source>
</evidence>
<dbReference type="GO" id="GO:0015297">
    <property type="term" value="F:antiporter activity"/>
    <property type="evidence" value="ECO:0007669"/>
    <property type="project" value="InterPro"/>
</dbReference>
<feature type="transmembrane region" description="Helical" evidence="6">
    <location>
        <begin position="410"/>
        <end position="433"/>
    </location>
</feature>
<proteinExistence type="inferred from homology"/>
<feature type="transmembrane region" description="Helical" evidence="6">
    <location>
        <begin position="76"/>
        <end position="99"/>
    </location>
</feature>
<keyword evidence="3 6" id="KW-0812">Transmembrane</keyword>
<evidence type="ECO:0000256" key="3">
    <source>
        <dbReference type="ARBA" id="ARBA00022692"/>
    </source>
</evidence>
<feature type="transmembrane region" description="Helical" evidence="6">
    <location>
        <begin position="49"/>
        <end position="70"/>
    </location>
</feature>
<evidence type="ECO:0000313" key="8">
    <source>
        <dbReference type="Proteomes" id="UP000752171"/>
    </source>
</evidence>
<comment type="subcellular location">
    <subcellularLocation>
        <location evidence="1">Membrane</location>
        <topology evidence="1">Multi-pass membrane protein</topology>
    </subcellularLocation>
</comment>
<dbReference type="InterPro" id="IPR002528">
    <property type="entry name" value="MATE_fam"/>
</dbReference>
<reference evidence="7 8" key="1">
    <citation type="submission" date="2021-07" db="EMBL/GenBank/DDBJ databases">
        <authorList>
            <person name="Imarazene B."/>
            <person name="Zahm M."/>
            <person name="Klopp C."/>
            <person name="Cabau C."/>
            <person name="Beille S."/>
            <person name="Jouanno E."/>
            <person name="Castinel A."/>
            <person name="Lluch J."/>
            <person name="Gil L."/>
            <person name="Kuchtly C."/>
            <person name="Lopez Roques C."/>
            <person name="Donnadieu C."/>
            <person name="Parrinello H."/>
            <person name="Journot L."/>
            <person name="Du K."/>
            <person name="Schartl M."/>
            <person name="Retaux S."/>
            <person name="Guiguen Y."/>
        </authorList>
    </citation>
    <scope>NUCLEOTIDE SEQUENCE [LARGE SCALE GENOMIC DNA]</scope>
    <source>
        <strain evidence="7">Pach_M1</strain>
        <tissue evidence="7">Testis</tissue>
    </source>
</reference>
<comment type="similarity">
    <text evidence="2 6">Belongs to the multi antimicrobial extrusion (MATE) (TC 2.A.66.1) family.</text>
</comment>
<organism evidence="7 8">
    <name type="scientific">Astyanax mexicanus</name>
    <name type="common">Blind cave fish</name>
    <name type="synonym">Astyanax fasciatus mexicanus</name>
    <dbReference type="NCBI Taxonomy" id="7994"/>
    <lineage>
        <taxon>Eukaryota</taxon>
        <taxon>Metazoa</taxon>
        <taxon>Chordata</taxon>
        <taxon>Craniata</taxon>
        <taxon>Vertebrata</taxon>
        <taxon>Euteleostomi</taxon>
        <taxon>Actinopterygii</taxon>
        <taxon>Neopterygii</taxon>
        <taxon>Teleostei</taxon>
        <taxon>Ostariophysi</taxon>
        <taxon>Characiformes</taxon>
        <taxon>Characoidei</taxon>
        <taxon>Acestrorhamphidae</taxon>
        <taxon>Acestrorhamphinae</taxon>
        <taxon>Astyanax</taxon>
    </lineage>
</organism>
<feature type="transmembrane region" description="Helical" evidence="6">
    <location>
        <begin position="381"/>
        <end position="403"/>
    </location>
</feature>
<accession>A0A8T2L001</accession>